<keyword evidence="1" id="KW-0862">Zinc</keyword>
<dbReference type="PROSITE" id="PS50103">
    <property type="entry name" value="ZF_C3H1"/>
    <property type="match status" value="2"/>
</dbReference>
<reference evidence="4" key="1">
    <citation type="submission" date="2021-01" db="EMBL/GenBank/DDBJ databases">
        <authorList>
            <person name="Corre E."/>
            <person name="Pelletier E."/>
            <person name="Niang G."/>
            <person name="Scheremetjew M."/>
            <person name="Finn R."/>
            <person name="Kale V."/>
            <person name="Holt S."/>
            <person name="Cochrane G."/>
            <person name="Meng A."/>
            <person name="Brown T."/>
            <person name="Cohen L."/>
        </authorList>
    </citation>
    <scope>NUCLEOTIDE SEQUENCE</scope>
    <source>
        <strain evidence="4">308</strain>
    </source>
</reference>
<evidence type="ECO:0000313" key="4">
    <source>
        <dbReference type="EMBL" id="CAD8899318.1"/>
    </source>
</evidence>
<gene>
    <name evidence="4" type="ORF">CHYS00102_LOCUS26534</name>
</gene>
<keyword evidence="1" id="KW-0479">Metal-binding</keyword>
<feature type="zinc finger region" description="C3H1-type" evidence="1">
    <location>
        <begin position="306"/>
        <end position="333"/>
    </location>
</feature>
<proteinExistence type="predicted"/>
<feature type="domain" description="C3H1-type" evidence="3">
    <location>
        <begin position="334"/>
        <end position="361"/>
    </location>
</feature>
<evidence type="ECO:0000256" key="1">
    <source>
        <dbReference type="PROSITE-ProRule" id="PRU00723"/>
    </source>
</evidence>
<feature type="region of interest" description="Disordered" evidence="2">
    <location>
        <begin position="101"/>
        <end position="171"/>
    </location>
</feature>
<evidence type="ECO:0000256" key="2">
    <source>
        <dbReference type="SAM" id="MobiDB-lite"/>
    </source>
</evidence>
<dbReference type="PANTHER" id="PTHR46156">
    <property type="entry name" value="CCCH ZINGC FINGER"/>
    <property type="match status" value="1"/>
</dbReference>
<dbReference type="InterPro" id="IPR000571">
    <property type="entry name" value="Znf_CCCH"/>
</dbReference>
<name>A0A7S1FZJ5_9STRA</name>
<dbReference type="GO" id="GO:0005634">
    <property type="term" value="C:nucleus"/>
    <property type="evidence" value="ECO:0007669"/>
    <property type="project" value="TreeGrafter"/>
</dbReference>
<dbReference type="AlphaFoldDB" id="A0A7S1FZJ5"/>
<accession>A0A7S1FZJ5</accession>
<keyword evidence="1" id="KW-0863">Zinc-finger</keyword>
<sequence length="373" mass="41259">MAANKKTTIDGKFIKQEVKILDQTISLSRKRKYVRTERSSGATLCGASPVPRMRQESRSWVRSSSKDTVFEHEASTDRKALGGREVLRNAAQSRLMHWSRCSNQSKGTSDSFFPNPTQVRQFSGTPRELSSSLDPSTKQKNVWKRSDSDGTPAENSVPPEESGGVAFKKCQPTSIERKNPFGRGKIVFGRHAPKRICIPVHTEVLEDEASALNSSSLSGNEENRATSHTTLTDFAYVSREGRNFRGGRGGRGRPTVSSMSLVRVKTESRATRAKYDAGVALCPSVVRGKQCKNPRCLLRHDAVAISSSTPICSFFERNGMCFRDGCPYRHVKVDSDAGICPRFAEKGYCEDSKCALRHVRVRKGRQYSVGNGA</sequence>
<dbReference type="SMART" id="SM00356">
    <property type="entry name" value="ZnF_C3H1"/>
    <property type="match status" value="3"/>
</dbReference>
<organism evidence="4">
    <name type="scientific">Corethron hystrix</name>
    <dbReference type="NCBI Taxonomy" id="216773"/>
    <lineage>
        <taxon>Eukaryota</taxon>
        <taxon>Sar</taxon>
        <taxon>Stramenopiles</taxon>
        <taxon>Ochrophyta</taxon>
        <taxon>Bacillariophyta</taxon>
        <taxon>Coscinodiscophyceae</taxon>
        <taxon>Corethrophycidae</taxon>
        <taxon>Corethrales</taxon>
        <taxon>Corethraceae</taxon>
        <taxon>Corethron</taxon>
    </lineage>
</organism>
<feature type="zinc finger region" description="C3H1-type" evidence="1">
    <location>
        <begin position="334"/>
        <end position="361"/>
    </location>
</feature>
<evidence type="ECO:0000259" key="3">
    <source>
        <dbReference type="PROSITE" id="PS50103"/>
    </source>
</evidence>
<dbReference type="Gene3D" id="4.10.1000.10">
    <property type="entry name" value="Zinc finger, CCCH-type"/>
    <property type="match status" value="1"/>
</dbReference>
<feature type="domain" description="C3H1-type" evidence="3">
    <location>
        <begin position="306"/>
        <end position="333"/>
    </location>
</feature>
<dbReference type="PANTHER" id="PTHR46156:SF1">
    <property type="entry name" value="ZINC FINGER CCCH DOMAIN-CONTAINING PROTEIN 3"/>
    <property type="match status" value="1"/>
</dbReference>
<protein>
    <recommendedName>
        <fullName evidence="3">C3H1-type domain-containing protein</fullName>
    </recommendedName>
</protein>
<dbReference type="EMBL" id="HBFR01036410">
    <property type="protein sequence ID" value="CAD8899318.1"/>
    <property type="molecule type" value="Transcribed_RNA"/>
</dbReference>
<feature type="compositionally biased region" description="Polar residues" evidence="2">
    <location>
        <begin position="101"/>
        <end position="140"/>
    </location>
</feature>
<feature type="region of interest" description="Disordered" evidence="2">
    <location>
        <begin position="242"/>
        <end position="263"/>
    </location>
</feature>
<dbReference type="GO" id="GO:0008270">
    <property type="term" value="F:zinc ion binding"/>
    <property type="evidence" value="ECO:0007669"/>
    <property type="project" value="UniProtKB-KW"/>
</dbReference>